<comment type="caution">
    <text evidence="2">The sequence shown here is derived from an EMBL/GenBank/DDBJ whole genome shotgun (WGS) entry which is preliminary data.</text>
</comment>
<accession>A0A1Q6F4N9</accession>
<evidence type="ECO:0000313" key="3">
    <source>
        <dbReference type="Proteomes" id="UP000187417"/>
    </source>
</evidence>
<name>A0A1Q6F4N9_9BACT</name>
<evidence type="ECO:0000313" key="2">
    <source>
        <dbReference type="EMBL" id="OKY93682.1"/>
    </source>
</evidence>
<keyword evidence="1" id="KW-0472">Membrane</keyword>
<dbReference type="Proteomes" id="UP000187417">
    <property type="component" value="Unassembled WGS sequence"/>
</dbReference>
<dbReference type="EMBL" id="MNQH01000033">
    <property type="protein sequence ID" value="OKY93682.1"/>
    <property type="molecule type" value="Genomic_DNA"/>
</dbReference>
<sequence length="106" mass="12098">MTQIDWSGILTITCVGFCLVIVMLLLLVFVMKGFGSFFTHQRKKQSPSQTELDEETVAAIMTALKLFGSARHDRETEMLTILSIKRAYSPWNSKIHGLTQMPDYRK</sequence>
<protein>
    <recommendedName>
        <fullName evidence="4">Oxaloacetate decarboxylase</fullName>
    </recommendedName>
</protein>
<evidence type="ECO:0000256" key="1">
    <source>
        <dbReference type="SAM" id="Phobius"/>
    </source>
</evidence>
<gene>
    <name evidence="2" type="ORF">BHV66_08525</name>
</gene>
<feature type="transmembrane region" description="Helical" evidence="1">
    <location>
        <begin position="6"/>
        <end position="34"/>
    </location>
</feature>
<dbReference type="RefSeq" id="WP_004327879.1">
    <property type="nucleotide sequence ID" value="NZ_BAAFKT010000006.1"/>
</dbReference>
<evidence type="ECO:0008006" key="4">
    <source>
        <dbReference type="Google" id="ProtNLM"/>
    </source>
</evidence>
<dbReference type="GeneID" id="73802398"/>
<dbReference type="STRING" id="28117.BHV66_08525"/>
<proteinExistence type="predicted"/>
<keyword evidence="1" id="KW-1133">Transmembrane helix</keyword>
<reference evidence="2 3" key="1">
    <citation type="journal article" date="2016" name="Nat. Biotechnol.">
        <title>Measurement of bacterial replication rates in microbial communities.</title>
        <authorList>
            <person name="Brown C.T."/>
            <person name="Olm M.R."/>
            <person name="Thomas B.C."/>
            <person name="Banfield J.F."/>
        </authorList>
    </citation>
    <scope>NUCLEOTIDE SEQUENCE [LARGE SCALE GENOMIC DNA]</scope>
    <source>
        <strain evidence="2">CAG:67_53_122</strain>
    </source>
</reference>
<dbReference type="AlphaFoldDB" id="A0A1Q6F4N9"/>
<organism evidence="2 3">
    <name type="scientific">Alistipes putredinis</name>
    <dbReference type="NCBI Taxonomy" id="28117"/>
    <lineage>
        <taxon>Bacteria</taxon>
        <taxon>Pseudomonadati</taxon>
        <taxon>Bacteroidota</taxon>
        <taxon>Bacteroidia</taxon>
        <taxon>Bacteroidales</taxon>
        <taxon>Rikenellaceae</taxon>
        <taxon>Alistipes</taxon>
    </lineage>
</organism>
<keyword evidence="1" id="KW-0812">Transmembrane</keyword>